<feature type="compositionally biased region" description="Basic residues" evidence="1">
    <location>
        <begin position="31"/>
        <end position="41"/>
    </location>
</feature>
<feature type="region of interest" description="Disordered" evidence="1">
    <location>
        <begin position="1"/>
        <end position="78"/>
    </location>
</feature>
<comment type="caution">
    <text evidence="2">The sequence shown here is derived from an EMBL/GenBank/DDBJ whole genome shotgun (WGS) entry which is preliminary data.</text>
</comment>
<dbReference type="Proteomes" id="UP001500403">
    <property type="component" value="Unassembled WGS sequence"/>
</dbReference>
<protein>
    <submittedName>
        <fullName evidence="2">Uncharacterized protein</fullName>
    </submittedName>
</protein>
<keyword evidence="3" id="KW-1185">Reference proteome</keyword>
<evidence type="ECO:0000313" key="3">
    <source>
        <dbReference type="Proteomes" id="UP001500403"/>
    </source>
</evidence>
<evidence type="ECO:0000313" key="2">
    <source>
        <dbReference type="EMBL" id="GAA2944621.1"/>
    </source>
</evidence>
<name>A0ABP6JSR7_9ACTN</name>
<gene>
    <name evidence="2" type="ORF">GCM10010446_32360</name>
</gene>
<proteinExistence type="predicted"/>
<accession>A0ABP6JSR7</accession>
<sequence length="78" mass="8100">MAGQQLAQLHRGPLGGYGGDRPARGGVTAAGRKKKERKKEKGRQEKQGRLRAPREAVVEKAGPGTGGQRPGSAGAGDR</sequence>
<reference evidence="3" key="1">
    <citation type="journal article" date="2019" name="Int. J. Syst. Evol. Microbiol.">
        <title>The Global Catalogue of Microorganisms (GCM) 10K type strain sequencing project: providing services to taxonomists for standard genome sequencing and annotation.</title>
        <authorList>
            <consortium name="The Broad Institute Genomics Platform"/>
            <consortium name="The Broad Institute Genome Sequencing Center for Infectious Disease"/>
            <person name="Wu L."/>
            <person name="Ma J."/>
        </authorList>
    </citation>
    <scope>NUCLEOTIDE SEQUENCE [LARGE SCALE GENOMIC DNA]</scope>
    <source>
        <strain evidence="3">JCM 9088</strain>
    </source>
</reference>
<dbReference type="EMBL" id="BAAAUD010000034">
    <property type="protein sequence ID" value="GAA2944621.1"/>
    <property type="molecule type" value="Genomic_DNA"/>
</dbReference>
<organism evidence="2 3">
    <name type="scientific">Streptomyces enissocaesilis</name>
    <dbReference type="NCBI Taxonomy" id="332589"/>
    <lineage>
        <taxon>Bacteria</taxon>
        <taxon>Bacillati</taxon>
        <taxon>Actinomycetota</taxon>
        <taxon>Actinomycetes</taxon>
        <taxon>Kitasatosporales</taxon>
        <taxon>Streptomycetaceae</taxon>
        <taxon>Streptomyces</taxon>
        <taxon>Streptomyces rochei group</taxon>
    </lineage>
</organism>
<feature type="compositionally biased region" description="Basic and acidic residues" evidence="1">
    <location>
        <begin position="42"/>
        <end position="58"/>
    </location>
</feature>
<evidence type="ECO:0000256" key="1">
    <source>
        <dbReference type="SAM" id="MobiDB-lite"/>
    </source>
</evidence>